<dbReference type="PANTHER" id="PTHR21502:SF8">
    <property type="entry name" value="CILIUM ASSEMBLY PROTEIN DZIP1L"/>
    <property type="match status" value="1"/>
</dbReference>
<evidence type="ECO:0000259" key="3">
    <source>
        <dbReference type="Pfam" id="PF13815"/>
    </source>
</evidence>
<feature type="domain" description="Cilium assembly protein DZIP1 N-terminal" evidence="3">
    <location>
        <begin position="24"/>
        <end position="143"/>
    </location>
</feature>
<dbReference type="RefSeq" id="XP_035886591.1">
    <property type="nucleotide sequence ID" value="XM_036030698.1"/>
</dbReference>
<dbReference type="AlphaFoldDB" id="A0A7E6E4R8"/>
<dbReference type="PANTHER" id="PTHR21502">
    <property type="entry name" value="ZINC FINGER PROTEIN DZIP1"/>
    <property type="match status" value="1"/>
</dbReference>
<dbReference type="GO" id="GO:0008270">
    <property type="term" value="F:zinc ion binding"/>
    <property type="evidence" value="ECO:0007669"/>
    <property type="project" value="UniProtKB-KW"/>
</dbReference>
<dbReference type="InParanoid" id="A0A7E6E4R8"/>
<organism evidence="4 5">
    <name type="scientific">Phyllostomus discolor</name>
    <name type="common">pale spear-nosed bat</name>
    <dbReference type="NCBI Taxonomy" id="89673"/>
    <lineage>
        <taxon>Eukaryota</taxon>
        <taxon>Metazoa</taxon>
        <taxon>Chordata</taxon>
        <taxon>Craniata</taxon>
        <taxon>Vertebrata</taxon>
        <taxon>Euteleostomi</taxon>
        <taxon>Mammalia</taxon>
        <taxon>Eutheria</taxon>
        <taxon>Laurasiatheria</taxon>
        <taxon>Chiroptera</taxon>
        <taxon>Yangochiroptera</taxon>
        <taxon>Phyllostomidae</taxon>
        <taxon>Phyllostominae</taxon>
        <taxon>Phyllostomus</taxon>
    </lineage>
</organism>
<proteinExistence type="predicted"/>
<gene>
    <name evidence="5" type="primary">LOC118501612</name>
</gene>
<evidence type="ECO:0000313" key="5">
    <source>
        <dbReference type="RefSeq" id="XP_035886591.1"/>
    </source>
</evidence>
<dbReference type="GeneID" id="118501612"/>
<dbReference type="InterPro" id="IPR051241">
    <property type="entry name" value="DZIP_RILPL"/>
</dbReference>
<dbReference type="KEGG" id="pdic:118501612"/>
<reference evidence="5" key="1">
    <citation type="submission" date="2025-08" db="UniProtKB">
        <authorList>
            <consortium name="RefSeq"/>
        </authorList>
    </citation>
    <scope>IDENTIFICATION</scope>
    <source>
        <tissue evidence="5">Muscle</tissue>
    </source>
</reference>
<feature type="coiled-coil region" evidence="2">
    <location>
        <begin position="119"/>
        <end position="146"/>
    </location>
</feature>
<dbReference type="InterPro" id="IPR032714">
    <property type="entry name" value="DZIP1_N"/>
</dbReference>
<dbReference type="GO" id="GO:0036064">
    <property type="term" value="C:ciliary basal body"/>
    <property type="evidence" value="ECO:0007669"/>
    <property type="project" value="TreeGrafter"/>
</dbReference>
<accession>A0A7E6E4R8</accession>
<evidence type="ECO:0000256" key="2">
    <source>
        <dbReference type="SAM" id="Coils"/>
    </source>
</evidence>
<dbReference type="Proteomes" id="UP000504628">
    <property type="component" value="Chromosome 7"/>
</dbReference>
<dbReference type="Pfam" id="PF13815">
    <property type="entry name" value="Dzip-like_N"/>
    <property type="match status" value="1"/>
</dbReference>
<name>A0A7E6E4R8_9CHIR</name>
<evidence type="ECO:0000313" key="4">
    <source>
        <dbReference type="Proteomes" id="UP000504628"/>
    </source>
</evidence>
<protein>
    <submittedName>
        <fullName evidence="5">Zinc finger protein DZIP1L-like</fullName>
    </submittedName>
</protein>
<keyword evidence="1 2" id="KW-0175">Coiled coil</keyword>
<evidence type="ECO:0000256" key="1">
    <source>
        <dbReference type="ARBA" id="ARBA00023054"/>
    </source>
</evidence>
<dbReference type="OrthoDB" id="515971at2759"/>
<dbReference type="GO" id="GO:0005737">
    <property type="term" value="C:cytoplasm"/>
    <property type="evidence" value="ECO:0007669"/>
    <property type="project" value="UniProtKB-SubCell"/>
</dbReference>
<sequence>MQFLATIVTGPQHSIFGAYSIPPFRFQPRNRSMDWRRMSVLDVNRVIQELDVATLQENLTDITFCTLDGEVYSHCSQPLDQALVNVLRLAQLTIEYLMHFQDFLMTRVTLLQLYLQASLRQQSQSQQELDSQAEELRRLREETHQQLPDDQRLAAASPMVRWPELLYVPSV</sequence>
<keyword evidence="4" id="KW-1185">Reference proteome</keyword>
<dbReference type="GO" id="GO:0060271">
    <property type="term" value="P:cilium assembly"/>
    <property type="evidence" value="ECO:0007669"/>
    <property type="project" value="TreeGrafter"/>
</dbReference>